<name>A0AAN8ICW3_TRICO</name>
<dbReference type="Proteomes" id="UP001331761">
    <property type="component" value="Unassembled WGS sequence"/>
</dbReference>
<evidence type="ECO:0000313" key="3">
    <source>
        <dbReference type="Proteomes" id="UP001331761"/>
    </source>
</evidence>
<accession>A0AAN8ICW3</accession>
<evidence type="ECO:0000256" key="1">
    <source>
        <dbReference type="SAM" id="SignalP"/>
    </source>
</evidence>
<comment type="caution">
    <text evidence="2">The sequence shown here is derived from an EMBL/GenBank/DDBJ whole genome shotgun (WGS) entry which is preliminary data.</text>
</comment>
<feature type="signal peptide" evidence="1">
    <location>
        <begin position="1"/>
        <end position="18"/>
    </location>
</feature>
<reference evidence="2 3" key="1">
    <citation type="submission" date="2019-10" db="EMBL/GenBank/DDBJ databases">
        <title>Assembly and Annotation for the nematode Trichostrongylus colubriformis.</title>
        <authorList>
            <person name="Martin J."/>
        </authorList>
    </citation>
    <scope>NUCLEOTIDE SEQUENCE [LARGE SCALE GENOMIC DNA]</scope>
    <source>
        <strain evidence="2">G859</strain>
        <tissue evidence="2">Whole worm</tissue>
    </source>
</reference>
<dbReference type="EMBL" id="WIXE01021340">
    <property type="protein sequence ID" value="KAK5968476.1"/>
    <property type="molecule type" value="Genomic_DNA"/>
</dbReference>
<feature type="non-terminal residue" evidence="2">
    <location>
        <position position="87"/>
    </location>
</feature>
<feature type="chain" id="PRO_5042938408" evidence="1">
    <location>
        <begin position="19"/>
        <end position="87"/>
    </location>
</feature>
<organism evidence="2 3">
    <name type="scientific">Trichostrongylus colubriformis</name>
    <name type="common">Black scour worm</name>
    <dbReference type="NCBI Taxonomy" id="6319"/>
    <lineage>
        <taxon>Eukaryota</taxon>
        <taxon>Metazoa</taxon>
        <taxon>Ecdysozoa</taxon>
        <taxon>Nematoda</taxon>
        <taxon>Chromadorea</taxon>
        <taxon>Rhabditida</taxon>
        <taxon>Rhabditina</taxon>
        <taxon>Rhabditomorpha</taxon>
        <taxon>Strongyloidea</taxon>
        <taxon>Trichostrongylidae</taxon>
        <taxon>Trichostrongylus</taxon>
    </lineage>
</organism>
<keyword evidence="3" id="KW-1185">Reference proteome</keyword>
<sequence length="87" mass="9557">MDWRLVLALLLVAVKSSARTTLQGILPLQQAKLEDSEAQTTKLESTITNVSALNRGKVTATVGSMLPPKHELILNLPTPDNDHKDLW</sequence>
<evidence type="ECO:0000313" key="2">
    <source>
        <dbReference type="EMBL" id="KAK5968476.1"/>
    </source>
</evidence>
<protein>
    <submittedName>
        <fullName evidence="2">Uncharacterized protein</fullName>
    </submittedName>
</protein>
<dbReference type="AlphaFoldDB" id="A0AAN8ICW3"/>
<gene>
    <name evidence="2" type="ORF">GCK32_010607</name>
</gene>
<keyword evidence="1" id="KW-0732">Signal</keyword>
<proteinExistence type="predicted"/>